<dbReference type="OrthoDB" id="6750768at2759"/>
<dbReference type="InterPro" id="IPR036691">
    <property type="entry name" value="Endo/exonu/phosph_ase_sf"/>
</dbReference>
<evidence type="ECO:0000313" key="2">
    <source>
        <dbReference type="EMBL" id="KAF0312602.1"/>
    </source>
</evidence>
<proteinExistence type="predicted"/>
<dbReference type="GO" id="GO:0004177">
    <property type="term" value="F:aminopeptidase activity"/>
    <property type="evidence" value="ECO:0007669"/>
    <property type="project" value="UniProtKB-KW"/>
</dbReference>
<gene>
    <name evidence="2" type="primary">Lnpep_1</name>
    <name evidence="2" type="ORF">FJT64_016641</name>
</gene>
<keyword evidence="1" id="KW-0472">Membrane</keyword>
<keyword evidence="2" id="KW-0031">Aminopeptidase</keyword>
<keyword evidence="1" id="KW-1133">Transmembrane helix</keyword>
<dbReference type="SUPFAM" id="SSF56219">
    <property type="entry name" value="DNase I-like"/>
    <property type="match status" value="1"/>
</dbReference>
<dbReference type="Proteomes" id="UP000440578">
    <property type="component" value="Unassembled WGS sequence"/>
</dbReference>
<feature type="transmembrane region" description="Helical" evidence="1">
    <location>
        <begin position="44"/>
        <end position="65"/>
    </location>
</feature>
<keyword evidence="2" id="KW-0378">Hydrolase</keyword>
<sequence>MRIKPNVSDNNVPSSVEKNKWERALYNKAEYARRKAVVCSPRRAAAVLVLVFLAVLAIALVAAFARPELEQQVQHILTRHSGPIIIAGDININMNANSTATEQFQQLLRGYSLQQHIAGPTFRASGSTIDVIVTNQQSVSKAGVVHCDYSPHNWSRVLMSVPDLRLQKCTITTRCWSSMVPEKRVRVRNPVAPPVTDATKELMAQRRAALRDGHRDAYEYKQLNRQVQSAVRRDTREELDRRNMTFSAHIDDVVRRCTGILCGLNHSRHCLPQSTLARLMEGLVLSIVRYSCLPSTGVVGPTTVAPPVATRPTTADGEPFPWDSLRLPSAVLPRRYELLLQPNLTTFAVVGQKFQGHKNRRSGVFEAGMGASEGWAAEQHVLQHISLFSALGAKRDGHRLSGHCWHAAEGRQPTRARPHQVHRNGILPGVLRSKASLRGLYDIRHRHPDVQFLMTSHLNQGCPENLLVLTACC</sequence>
<protein>
    <submittedName>
        <fullName evidence="2">Leucyl-cystinyl aminopeptidase</fullName>
    </submittedName>
</protein>
<dbReference type="AlphaFoldDB" id="A0A6A4XE13"/>
<accession>A0A6A4XE13</accession>
<dbReference type="EMBL" id="VIIS01000152">
    <property type="protein sequence ID" value="KAF0312602.1"/>
    <property type="molecule type" value="Genomic_DNA"/>
</dbReference>
<keyword evidence="1" id="KW-0812">Transmembrane</keyword>
<reference evidence="2 3" key="1">
    <citation type="submission" date="2019-07" db="EMBL/GenBank/DDBJ databases">
        <title>Draft genome assembly of a fouling barnacle, Amphibalanus amphitrite (Darwin, 1854): The first reference genome for Thecostraca.</title>
        <authorList>
            <person name="Kim W."/>
        </authorList>
    </citation>
    <scope>NUCLEOTIDE SEQUENCE [LARGE SCALE GENOMIC DNA]</scope>
    <source>
        <strain evidence="2">SNU_AA5</strain>
        <tissue evidence="2">Soma without cirri and trophi</tissue>
    </source>
</reference>
<keyword evidence="2" id="KW-0645">Protease</keyword>
<name>A0A6A4XE13_AMPAM</name>
<organism evidence="2 3">
    <name type="scientific">Amphibalanus amphitrite</name>
    <name type="common">Striped barnacle</name>
    <name type="synonym">Balanus amphitrite</name>
    <dbReference type="NCBI Taxonomy" id="1232801"/>
    <lineage>
        <taxon>Eukaryota</taxon>
        <taxon>Metazoa</taxon>
        <taxon>Ecdysozoa</taxon>
        <taxon>Arthropoda</taxon>
        <taxon>Crustacea</taxon>
        <taxon>Multicrustacea</taxon>
        <taxon>Cirripedia</taxon>
        <taxon>Thoracica</taxon>
        <taxon>Thoracicalcarea</taxon>
        <taxon>Balanomorpha</taxon>
        <taxon>Balanoidea</taxon>
        <taxon>Balanidae</taxon>
        <taxon>Amphibalaninae</taxon>
        <taxon>Amphibalanus</taxon>
    </lineage>
</organism>
<keyword evidence="3" id="KW-1185">Reference proteome</keyword>
<evidence type="ECO:0000256" key="1">
    <source>
        <dbReference type="SAM" id="Phobius"/>
    </source>
</evidence>
<comment type="caution">
    <text evidence="2">The sequence shown here is derived from an EMBL/GenBank/DDBJ whole genome shotgun (WGS) entry which is preliminary data.</text>
</comment>
<dbReference type="Gene3D" id="3.60.10.10">
    <property type="entry name" value="Endonuclease/exonuclease/phosphatase"/>
    <property type="match status" value="1"/>
</dbReference>
<evidence type="ECO:0000313" key="3">
    <source>
        <dbReference type="Proteomes" id="UP000440578"/>
    </source>
</evidence>